<gene>
    <name evidence="1" type="ORF">HGA13_27995</name>
</gene>
<evidence type="ECO:0000313" key="1">
    <source>
        <dbReference type="EMBL" id="NKY36881.1"/>
    </source>
</evidence>
<dbReference type="EMBL" id="JAAXOO010000007">
    <property type="protein sequence ID" value="NKY36881.1"/>
    <property type="molecule type" value="Genomic_DNA"/>
</dbReference>
<dbReference type="RefSeq" id="WP_068039679.1">
    <property type="nucleotide sequence ID" value="NZ_JAAXOO010000007.1"/>
</dbReference>
<sequence>MGQVRMLPTPANDVRSADAVRIYPATITVSDTRAIYAAALDKLVADFGADTNVALLDQEPDRVSGWFTFMWGSKANSSGRPVIDI</sequence>
<protein>
    <submittedName>
        <fullName evidence="1">Uncharacterized protein</fullName>
    </submittedName>
</protein>
<dbReference type="AlphaFoldDB" id="A0A846XKP9"/>
<accession>A0A846XKP9</accession>
<evidence type="ECO:0000313" key="2">
    <source>
        <dbReference type="Proteomes" id="UP000565715"/>
    </source>
</evidence>
<proteinExistence type="predicted"/>
<keyword evidence="2" id="KW-1185">Reference proteome</keyword>
<dbReference type="Proteomes" id="UP000565715">
    <property type="component" value="Unassembled WGS sequence"/>
</dbReference>
<organism evidence="1 2">
    <name type="scientific">Nocardia speluncae</name>
    <dbReference type="NCBI Taxonomy" id="419477"/>
    <lineage>
        <taxon>Bacteria</taxon>
        <taxon>Bacillati</taxon>
        <taxon>Actinomycetota</taxon>
        <taxon>Actinomycetes</taxon>
        <taxon>Mycobacteriales</taxon>
        <taxon>Nocardiaceae</taxon>
        <taxon>Nocardia</taxon>
    </lineage>
</organism>
<comment type="caution">
    <text evidence="1">The sequence shown here is derived from an EMBL/GenBank/DDBJ whole genome shotgun (WGS) entry which is preliminary data.</text>
</comment>
<reference evidence="1 2" key="1">
    <citation type="submission" date="2020-04" db="EMBL/GenBank/DDBJ databases">
        <title>MicrobeNet Type strains.</title>
        <authorList>
            <person name="Nicholson A.C."/>
        </authorList>
    </citation>
    <scope>NUCLEOTIDE SEQUENCE [LARGE SCALE GENOMIC DNA]</scope>
    <source>
        <strain evidence="1 2">DSM 45078</strain>
    </source>
</reference>
<name>A0A846XKP9_9NOCA</name>